<reference evidence="2" key="1">
    <citation type="journal article" date="2021" name="Environ. Microbiol.">
        <title>Genomic characterization of three novel Desulfobacterota classes expand the metabolic and phylogenetic diversity of the phylum.</title>
        <authorList>
            <person name="Murphy C.L."/>
            <person name="Biggerstaff J."/>
            <person name="Eichhorn A."/>
            <person name="Ewing E."/>
            <person name="Shahan R."/>
            <person name="Soriano D."/>
            <person name="Stewart S."/>
            <person name="VanMol K."/>
            <person name="Walker R."/>
            <person name="Walters P."/>
            <person name="Elshahed M.S."/>
            <person name="Youssef N.H."/>
        </authorList>
    </citation>
    <scope>NUCLEOTIDE SEQUENCE</scope>
    <source>
        <strain evidence="2">Zod_Metabat.24</strain>
    </source>
</reference>
<feature type="transmembrane region" description="Helical" evidence="1">
    <location>
        <begin position="7"/>
        <end position="27"/>
    </location>
</feature>
<proteinExistence type="predicted"/>
<organism evidence="2 3">
    <name type="scientific">Candidatus Zymogenus saltonus</name>
    <dbReference type="NCBI Taxonomy" id="2844893"/>
    <lineage>
        <taxon>Bacteria</taxon>
        <taxon>Deltaproteobacteria</taxon>
        <taxon>Candidatus Zymogenia</taxon>
        <taxon>Candidatus Zymogeniales</taxon>
        <taxon>Candidatus Zymogenaceae</taxon>
        <taxon>Candidatus Zymogenus</taxon>
    </lineage>
</organism>
<comment type="caution">
    <text evidence="2">The sequence shown here is derived from an EMBL/GenBank/DDBJ whole genome shotgun (WGS) entry which is preliminary data.</text>
</comment>
<dbReference type="AlphaFoldDB" id="A0A9D8KH62"/>
<dbReference type="InterPro" id="IPR010898">
    <property type="entry name" value="Hpre_diP_synth_I"/>
</dbReference>
<keyword evidence="1" id="KW-1133">Transmembrane helix</keyword>
<feature type="transmembrane region" description="Helical" evidence="1">
    <location>
        <begin position="79"/>
        <end position="99"/>
    </location>
</feature>
<keyword evidence="1" id="KW-0812">Transmembrane</keyword>
<evidence type="ECO:0000313" key="3">
    <source>
        <dbReference type="Proteomes" id="UP000809273"/>
    </source>
</evidence>
<dbReference type="PIRSF" id="PIRSF027391">
    <property type="entry name" value="Hpre_diP_synt_I"/>
    <property type="match status" value="1"/>
</dbReference>
<sequence>MERERKIVTISLLAGLSVVIYALESFIPSPVPWLRYGFSHIIILFVLLFFSYREALLIFLVRTLIGSLIVGRLFSPTFFFGLCGGFSALVVMAGLLYVLKGRGLGIVGISVSGAWVNSLVQMLIAAVLFARHREIFLFLPVSLIFAVAMGIVNGIAVYYLNGYGQKALGFKGRYFPLDL</sequence>
<dbReference type="Gene3D" id="1.10.1760.20">
    <property type="match status" value="1"/>
</dbReference>
<keyword evidence="1" id="KW-0472">Membrane</keyword>
<feature type="transmembrane region" description="Helical" evidence="1">
    <location>
        <begin position="106"/>
        <end position="129"/>
    </location>
</feature>
<dbReference type="EMBL" id="JAFGIX010000080">
    <property type="protein sequence ID" value="MBN1574462.1"/>
    <property type="molecule type" value="Genomic_DNA"/>
</dbReference>
<accession>A0A9D8KH62</accession>
<protein>
    <submittedName>
        <fullName evidence="2">Gx transporter family protein</fullName>
    </submittedName>
</protein>
<name>A0A9D8KH62_9DELT</name>
<feature type="transmembrane region" description="Helical" evidence="1">
    <location>
        <begin position="33"/>
        <end position="50"/>
    </location>
</feature>
<evidence type="ECO:0000256" key="1">
    <source>
        <dbReference type="SAM" id="Phobius"/>
    </source>
</evidence>
<gene>
    <name evidence="2" type="ORF">JW984_14790</name>
</gene>
<reference evidence="2" key="2">
    <citation type="submission" date="2021-01" db="EMBL/GenBank/DDBJ databases">
        <authorList>
            <person name="Hahn C.R."/>
            <person name="Youssef N.H."/>
            <person name="Elshahed M."/>
        </authorList>
    </citation>
    <scope>NUCLEOTIDE SEQUENCE</scope>
    <source>
        <strain evidence="2">Zod_Metabat.24</strain>
    </source>
</reference>
<evidence type="ECO:0000313" key="2">
    <source>
        <dbReference type="EMBL" id="MBN1574462.1"/>
    </source>
</evidence>
<dbReference type="InterPro" id="IPR014535">
    <property type="entry name" value="Hpre_diP_synt_I"/>
</dbReference>
<feature type="transmembrane region" description="Helical" evidence="1">
    <location>
        <begin position="135"/>
        <end position="160"/>
    </location>
</feature>
<dbReference type="Proteomes" id="UP000809273">
    <property type="component" value="Unassembled WGS sequence"/>
</dbReference>
<dbReference type="Pfam" id="PF07456">
    <property type="entry name" value="Hpre_diP_synt_I"/>
    <property type="match status" value="1"/>
</dbReference>